<evidence type="ECO:0000256" key="4">
    <source>
        <dbReference type="ARBA" id="ARBA00023136"/>
    </source>
</evidence>
<keyword evidence="2" id="KW-0812">Transmembrane</keyword>
<evidence type="ECO:0000313" key="8">
    <source>
        <dbReference type="Proteomes" id="UP000095038"/>
    </source>
</evidence>
<evidence type="ECO:0000256" key="5">
    <source>
        <dbReference type="SAM" id="MobiDB-lite"/>
    </source>
</evidence>
<dbReference type="InterPro" id="IPR007074">
    <property type="entry name" value="LicD/FKTN/FKRP_NTP_transf"/>
</dbReference>
<accession>A0A1D2VQ61</accession>
<sequence>MVKPLLFNYENQILGNNIQKKTTSINLQVNPLNYFNKLIGSFPPNSVPDPNFFKINSNYQFELDKSSFFYQPKKIVEEYESKDISKLPDNELLHYQSLKYSLSFLPSKLLKYFHEVPIIKNSVSAKNPGGHYDWRFFNGVIKSEYEIRIILHHMLRSWLKFTYSNNLVAWIAHGSLLSWYWNGYSFNWDNDIDVQMPITELDKLAKYYNNSLIIENLNDGFGKYYIDCGSFITHRRKGNGKNNIDSRIIDIDTGMYVDITGLALTSSRLPIKYRKYLSDTENYDFLGNPDKKVKGLTSIAQRFEINNNLQIYNCRNNHFVLFSSISPMKISLVEGTKGFIPNDYKSILLNEYKSNSLTLTKFNRHYFISKLRMWVPIMSIKKFLTHQHSQLIKAGKKFEKKNFTKQLEDLSNSDDLILELLLFDEEILKEFYLTHDITRIHFAERQSLDKSKSNKKVIDKIEFKPYLKDLFFYRHDKIKELEEQGKKYDYNEKFIHPIENIAQSISMKTNHDLDGFYNRISVENEYPNDSQENLNNLENADSSEVASEMDSDINKEKDVIDISKKESSDSIEEKISVDEANDKLKSHSDYISPKIDSKLPKLPEVKQQSENQAVDFHNRRPPPKDDFRAKDYDEDY</sequence>
<dbReference type="OrthoDB" id="444255at2759"/>
<dbReference type="RefSeq" id="XP_020050031.1">
    <property type="nucleotide sequence ID" value="XM_020192325.1"/>
</dbReference>
<feature type="compositionally biased region" description="Basic and acidic residues" evidence="5">
    <location>
        <begin position="552"/>
        <end position="588"/>
    </location>
</feature>
<protein>
    <recommendedName>
        <fullName evidence="6">LicD/FKTN/FKRP nucleotidyltransferase domain-containing protein</fullName>
    </recommendedName>
</protein>
<reference evidence="8" key="1">
    <citation type="submission" date="2016-05" db="EMBL/GenBank/DDBJ databases">
        <title>Comparative genomics of biotechnologically important yeasts.</title>
        <authorList>
            <consortium name="DOE Joint Genome Institute"/>
            <person name="Riley R."/>
            <person name="Haridas S."/>
            <person name="Wolfe K.H."/>
            <person name="Lopes M.R."/>
            <person name="Hittinger C.T."/>
            <person name="Goker M."/>
            <person name="Salamov A."/>
            <person name="Wisecaver J."/>
            <person name="Long T.M."/>
            <person name="Aerts A.L."/>
            <person name="Barry K."/>
            <person name="Choi C."/>
            <person name="Clum A."/>
            <person name="Coughlan A.Y."/>
            <person name="Deshpande S."/>
            <person name="Douglass A.P."/>
            <person name="Hanson S.J."/>
            <person name="Klenk H.-P."/>
            <person name="Labutti K."/>
            <person name="Lapidus A."/>
            <person name="Lindquist E."/>
            <person name="Lipzen A."/>
            <person name="Meier-Kolthoff J.P."/>
            <person name="Ohm R.A."/>
            <person name="Otillar R.P."/>
            <person name="Pangilinan J."/>
            <person name="Peng Y."/>
            <person name="Rokas A."/>
            <person name="Rosa C.A."/>
            <person name="Scheuner C."/>
            <person name="Sibirny A.A."/>
            <person name="Slot J.C."/>
            <person name="Stielow J.B."/>
            <person name="Sun H."/>
            <person name="Kurtzman C.P."/>
            <person name="Blackwell M."/>
            <person name="Grigoriev I.V."/>
            <person name="Jeffries T.W."/>
        </authorList>
    </citation>
    <scope>NUCLEOTIDE SEQUENCE [LARGE SCALE GENOMIC DNA]</scope>
    <source>
        <strain evidence="8">DSM 1968</strain>
    </source>
</reference>
<dbReference type="AlphaFoldDB" id="A0A1D2VQ61"/>
<comment type="subcellular location">
    <subcellularLocation>
        <location evidence="1">Membrane</location>
        <topology evidence="1">Single-pass membrane protein</topology>
    </subcellularLocation>
</comment>
<feature type="compositionally biased region" description="Basic and acidic residues" evidence="5">
    <location>
        <begin position="595"/>
        <end position="604"/>
    </location>
</feature>
<keyword evidence="8" id="KW-1185">Reference proteome</keyword>
<feature type="compositionally biased region" description="Basic and acidic residues" evidence="5">
    <location>
        <begin position="616"/>
        <end position="636"/>
    </location>
</feature>
<dbReference type="EMBL" id="KV454475">
    <property type="protein sequence ID" value="ODV63724.1"/>
    <property type="molecule type" value="Genomic_DNA"/>
</dbReference>
<dbReference type="GO" id="GO:0016020">
    <property type="term" value="C:membrane"/>
    <property type="evidence" value="ECO:0007669"/>
    <property type="project" value="UniProtKB-SubCell"/>
</dbReference>
<dbReference type="FunCoup" id="A0A1D2VQ61">
    <property type="interactions" value="97"/>
</dbReference>
<dbReference type="STRING" id="1344418.A0A1D2VQ61"/>
<organism evidence="7 8">
    <name type="scientific">Ascoidea rubescens DSM 1968</name>
    <dbReference type="NCBI Taxonomy" id="1344418"/>
    <lineage>
        <taxon>Eukaryota</taxon>
        <taxon>Fungi</taxon>
        <taxon>Dikarya</taxon>
        <taxon>Ascomycota</taxon>
        <taxon>Saccharomycotina</taxon>
        <taxon>Saccharomycetes</taxon>
        <taxon>Ascoideaceae</taxon>
        <taxon>Ascoidea</taxon>
    </lineage>
</organism>
<evidence type="ECO:0000256" key="1">
    <source>
        <dbReference type="ARBA" id="ARBA00004167"/>
    </source>
</evidence>
<evidence type="ECO:0000256" key="2">
    <source>
        <dbReference type="ARBA" id="ARBA00022692"/>
    </source>
</evidence>
<gene>
    <name evidence="7" type="ORF">ASCRUDRAFT_73522</name>
</gene>
<dbReference type="InParanoid" id="A0A1D2VQ61"/>
<dbReference type="Proteomes" id="UP000095038">
    <property type="component" value="Unassembled WGS sequence"/>
</dbReference>
<feature type="domain" description="LicD/FKTN/FKRP nucleotidyltransferase" evidence="6">
    <location>
        <begin position="297"/>
        <end position="353"/>
    </location>
</feature>
<proteinExistence type="predicted"/>
<evidence type="ECO:0000313" key="7">
    <source>
        <dbReference type="EMBL" id="ODV63724.1"/>
    </source>
</evidence>
<dbReference type="PANTHER" id="PTHR15407:SF28">
    <property type="entry name" value="RIBITOL-5-PHOSPHATE TRANSFERASE FKTN"/>
    <property type="match status" value="1"/>
</dbReference>
<dbReference type="Pfam" id="PF04991">
    <property type="entry name" value="LicD"/>
    <property type="match status" value="2"/>
</dbReference>
<dbReference type="GeneID" id="30965961"/>
<evidence type="ECO:0000256" key="3">
    <source>
        <dbReference type="ARBA" id="ARBA00022989"/>
    </source>
</evidence>
<name>A0A1D2VQ61_9ASCO</name>
<dbReference type="GO" id="GO:0009100">
    <property type="term" value="P:glycoprotein metabolic process"/>
    <property type="evidence" value="ECO:0007669"/>
    <property type="project" value="UniProtKB-ARBA"/>
</dbReference>
<feature type="domain" description="LicD/FKTN/FKRP nucleotidyltransferase" evidence="6">
    <location>
        <begin position="164"/>
        <end position="275"/>
    </location>
</feature>
<dbReference type="PANTHER" id="PTHR15407">
    <property type="entry name" value="FUKUTIN-RELATED"/>
    <property type="match status" value="1"/>
</dbReference>
<keyword evidence="4" id="KW-0472">Membrane</keyword>
<dbReference type="InterPro" id="IPR009644">
    <property type="entry name" value="FKTN/MNN4/W02B3.4-1"/>
</dbReference>
<evidence type="ECO:0000259" key="6">
    <source>
        <dbReference type="Pfam" id="PF04991"/>
    </source>
</evidence>
<keyword evidence="3" id="KW-1133">Transmembrane helix</keyword>
<feature type="region of interest" description="Disordered" evidence="5">
    <location>
        <begin position="540"/>
        <end position="636"/>
    </location>
</feature>